<evidence type="ECO:0000313" key="1">
    <source>
        <dbReference type="EMBL" id="KKL24990.1"/>
    </source>
</evidence>
<proteinExistence type="predicted"/>
<dbReference type="EMBL" id="LAZR01036384">
    <property type="protein sequence ID" value="KKL24990.1"/>
    <property type="molecule type" value="Genomic_DNA"/>
</dbReference>
<sequence length="41" mass="4855">ELSLKKAVLIWMDYLIDNKYYSLFPKIKAGKNLTSPKYVVY</sequence>
<comment type="caution">
    <text evidence="1">The sequence shown here is derived from an EMBL/GenBank/DDBJ whole genome shotgun (WGS) entry which is preliminary data.</text>
</comment>
<organism evidence="1">
    <name type="scientific">marine sediment metagenome</name>
    <dbReference type="NCBI Taxonomy" id="412755"/>
    <lineage>
        <taxon>unclassified sequences</taxon>
        <taxon>metagenomes</taxon>
        <taxon>ecological metagenomes</taxon>
    </lineage>
</organism>
<protein>
    <submittedName>
        <fullName evidence="1">Uncharacterized protein</fullName>
    </submittedName>
</protein>
<feature type="non-terminal residue" evidence="1">
    <location>
        <position position="1"/>
    </location>
</feature>
<accession>A0A0F9BSX1</accession>
<dbReference type="AlphaFoldDB" id="A0A0F9BSX1"/>
<gene>
    <name evidence="1" type="ORF">LCGC14_2409840</name>
</gene>
<name>A0A0F9BSX1_9ZZZZ</name>
<reference evidence="1" key="1">
    <citation type="journal article" date="2015" name="Nature">
        <title>Complex archaea that bridge the gap between prokaryotes and eukaryotes.</title>
        <authorList>
            <person name="Spang A."/>
            <person name="Saw J.H."/>
            <person name="Jorgensen S.L."/>
            <person name="Zaremba-Niedzwiedzka K."/>
            <person name="Martijn J."/>
            <person name="Lind A.E."/>
            <person name="van Eijk R."/>
            <person name="Schleper C."/>
            <person name="Guy L."/>
            <person name="Ettema T.J."/>
        </authorList>
    </citation>
    <scope>NUCLEOTIDE SEQUENCE</scope>
</reference>